<evidence type="ECO:0000313" key="2">
    <source>
        <dbReference type="Proteomes" id="UP000277580"/>
    </source>
</evidence>
<accession>A0A3N4KZA1</accession>
<dbReference type="Proteomes" id="UP000277580">
    <property type="component" value="Unassembled WGS sequence"/>
</dbReference>
<dbReference type="EMBL" id="ML119111">
    <property type="protein sequence ID" value="RPB15890.1"/>
    <property type="molecule type" value="Genomic_DNA"/>
</dbReference>
<protein>
    <submittedName>
        <fullName evidence="1">Uncharacterized protein</fullName>
    </submittedName>
</protein>
<dbReference type="AlphaFoldDB" id="A0A3N4KZA1"/>
<evidence type="ECO:0000313" key="1">
    <source>
        <dbReference type="EMBL" id="RPB15890.1"/>
    </source>
</evidence>
<sequence>MGRTRVRCTTEMSETVERWKGKDRVSKELRLLEPKNTSFRRSVASGLFTGEVRFWLLPSLMMREGYDISLLPAAITSKMCDGRSWRGEGKGFPGELCTFGNHRVAVRVLGLEVGSSAGGIANIIAISSFAVTDHSKYQSFLNTLRNRPDVLRTAISHCKESYEDNRAAQHVNNQETPFVYRAMRDDEDSKMLIKGGYGYQRCNKEYMV</sequence>
<name>A0A3N4KZA1_9PEZI</name>
<gene>
    <name evidence="1" type="ORF">P167DRAFT_382780</name>
</gene>
<dbReference type="InParanoid" id="A0A3N4KZA1"/>
<proteinExistence type="predicted"/>
<dbReference type="OrthoDB" id="10354230at2759"/>
<organism evidence="1 2">
    <name type="scientific">Morchella conica CCBAS932</name>
    <dbReference type="NCBI Taxonomy" id="1392247"/>
    <lineage>
        <taxon>Eukaryota</taxon>
        <taxon>Fungi</taxon>
        <taxon>Dikarya</taxon>
        <taxon>Ascomycota</taxon>
        <taxon>Pezizomycotina</taxon>
        <taxon>Pezizomycetes</taxon>
        <taxon>Pezizales</taxon>
        <taxon>Morchellaceae</taxon>
        <taxon>Morchella</taxon>
    </lineage>
</organism>
<keyword evidence="2" id="KW-1185">Reference proteome</keyword>
<reference evidence="1 2" key="1">
    <citation type="journal article" date="2018" name="Nat. Ecol. Evol.">
        <title>Pezizomycetes genomes reveal the molecular basis of ectomycorrhizal truffle lifestyle.</title>
        <authorList>
            <person name="Murat C."/>
            <person name="Payen T."/>
            <person name="Noel B."/>
            <person name="Kuo A."/>
            <person name="Morin E."/>
            <person name="Chen J."/>
            <person name="Kohler A."/>
            <person name="Krizsan K."/>
            <person name="Balestrini R."/>
            <person name="Da Silva C."/>
            <person name="Montanini B."/>
            <person name="Hainaut M."/>
            <person name="Levati E."/>
            <person name="Barry K.W."/>
            <person name="Belfiori B."/>
            <person name="Cichocki N."/>
            <person name="Clum A."/>
            <person name="Dockter R.B."/>
            <person name="Fauchery L."/>
            <person name="Guy J."/>
            <person name="Iotti M."/>
            <person name="Le Tacon F."/>
            <person name="Lindquist E.A."/>
            <person name="Lipzen A."/>
            <person name="Malagnac F."/>
            <person name="Mello A."/>
            <person name="Molinier V."/>
            <person name="Miyauchi S."/>
            <person name="Poulain J."/>
            <person name="Riccioni C."/>
            <person name="Rubini A."/>
            <person name="Sitrit Y."/>
            <person name="Splivallo R."/>
            <person name="Traeger S."/>
            <person name="Wang M."/>
            <person name="Zifcakova L."/>
            <person name="Wipf D."/>
            <person name="Zambonelli A."/>
            <person name="Paolocci F."/>
            <person name="Nowrousian M."/>
            <person name="Ottonello S."/>
            <person name="Baldrian P."/>
            <person name="Spatafora J.W."/>
            <person name="Henrissat B."/>
            <person name="Nagy L.G."/>
            <person name="Aury J.M."/>
            <person name="Wincker P."/>
            <person name="Grigoriev I.V."/>
            <person name="Bonfante P."/>
            <person name="Martin F.M."/>
        </authorList>
    </citation>
    <scope>NUCLEOTIDE SEQUENCE [LARGE SCALE GENOMIC DNA]</scope>
    <source>
        <strain evidence="1 2">CCBAS932</strain>
    </source>
</reference>